<dbReference type="Pfam" id="PF13574">
    <property type="entry name" value="Reprolysin_2"/>
    <property type="match status" value="1"/>
</dbReference>
<dbReference type="PANTHER" id="PTHR45702:SF2">
    <property type="entry name" value="KUZBANIAN, ISOFORM A"/>
    <property type="match status" value="1"/>
</dbReference>
<organism evidence="9">
    <name type="scientific">Sarcoptes scabiei</name>
    <name type="common">Itch mite</name>
    <name type="synonym">Acarus scabiei</name>
    <dbReference type="NCBI Taxonomy" id="52283"/>
    <lineage>
        <taxon>Eukaryota</taxon>
        <taxon>Metazoa</taxon>
        <taxon>Ecdysozoa</taxon>
        <taxon>Arthropoda</taxon>
        <taxon>Chelicerata</taxon>
        <taxon>Arachnida</taxon>
        <taxon>Acari</taxon>
        <taxon>Acariformes</taxon>
        <taxon>Sarcoptiformes</taxon>
        <taxon>Astigmata</taxon>
        <taxon>Psoroptidia</taxon>
        <taxon>Sarcoptoidea</taxon>
        <taxon>Sarcoptidae</taxon>
        <taxon>Sarcoptinae</taxon>
        <taxon>Sarcoptes</taxon>
    </lineage>
</organism>
<dbReference type="GO" id="GO:0046872">
    <property type="term" value="F:metal ion binding"/>
    <property type="evidence" value="ECO:0007669"/>
    <property type="project" value="UniProtKB-KW"/>
</dbReference>
<dbReference type="InterPro" id="IPR024079">
    <property type="entry name" value="MetalloPept_cat_dom_sf"/>
</dbReference>
<reference evidence="11" key="1">
    <citation type="journal article" date="2020" name="PLoS Negl. Trop. Dis.">
        <title>High-quality nuclear genome for Sarcoptes scabiei-A critical resource for a neglected parasite.</title>
        <authorList>
            <person name="Korhonen P.K."/>
            <person name="Gasser R.B."/>
            <person name="Ma G."/>
            <person name="Wang T."/>
            <person name="Stroehlein A.J."/>
            <person name="Young N.D."/>
            <person name="Ang C.S."/>
            <person name="Fernando D.D."/>
            <person name="Lu H.C."/>
            <person name="Taylor S."/>
            <person name="Reynolds S.L."/>
            <person name="Mofiz E."/>
            <person name="Najaraj S.H."/>
            <person name="Gowda H."/>
            <person name="Madugundu A."/>
            <person name="Renuse S."/>
            <person name="Holt D."/>
            <person name="Pandey A."/>
            <person name="Papenfuss A.T."/>
            <person name="Fischer K."/>
        </authorList>
    </citation>
    <scope>NUCLEOTIDE SEQUENCE [LARGE SCALE GENOMIC DNA]</scope>
</reference>
<dbReference type="Gene3D" id="4.10.70.10">
    <property type="entry name" value="Disintegrin domain"/>
    <property type="match status" value="1"/>
</dbReference>
<evidence type="ECO:0000313" key="9">
    <source>
        <dbReference type="EMBL" id="KAF7489834.1"/>
    </source>
</evidence>
<dbReference type="Pfam" id="PF00200">
    <property type="entry name" value="Disintegrin"/>
    <property type="match status" value="1"/>
</dbReference>
<evidence type="ECO:0000256" key="1">
    <source>
        <dbReference type="ARBA" id="ARBA00001809"/>
    </source>
</evidence>
<evidence type="ECO:0000259" key="8">
    <source>
        <dbReference type="PROSITE" id="PS50215"/>
    </source>
</evidence>
<dbReference type="GO" id="GO:0007229">
    <property type="term" value="P:integrin-mediated signaling pathway"/>
    <property type="evidence" value="ECO:0007669"/>
    <property type="project" value="UniProtKB-KW"/>
</dbReference>
<feature type="domain" description="Peptidase M12B" evidence="8">
    <location>
        <begin position="437"/>
        <end position="675"/>
    </location>
</feature>
<evidence type="ECO:0000256" key="5">
    <source>
        <dbReference type="SAM" id="MobiDB-lite"/>
    </source>
</evidence>
<keyword evidence="11" id="KW-1185">Reference proteome</keyword>
<dbReference type="InterPro" id="IPR001590">
    <property type="entry name" value="Peptidase_M12B"/>
</dbReference>
<keyword evidence="3" id="KW-0165">Cleavage on pair of basic residues</keyword>
<dbReference type="SUPFAM" id="SSF55486">
    <property type="entry name" value="Metalloproteases ('zincins'), catalytic domain"/>
    <property type="match status" value="1"/>
</dbReference>
<feature type="binding site" evidence="4">
    <location>
        <position position="620"/>
    </location>
    <ligand>
        <name>Zn(2+)</name>
        <dbReference type="ChEBI" id="CHEBI:29105"/>
        <note>catalytic</note>
    </ligand>
</feature>
<dbReference type="SMART" id="SM00050">
    <property type="entry name" value="DISIN"/>
    <property type="match status" value="1"/>
</dbReference>
<feature type="compositionally biased region" description="Low complexity" evidence="5">
    <location>
        <begin position="1121"/>
        <end position="1130"/>
    </location>
</feature>
<gene>
    <name evidence="9" type="ORF">SSS_5342</name>
</gene>
<keyword evidence="9" id="KW-0401">Integrin</keyword>
<proteinExistence type="predicted"/>
<dbReference type="AlphaFoldDB" id="A0A834R2S2"/>
<evidence type="ECO:0000256" key="3">
    <source>
        <dbReference type="ARBA" id="ARBA00022685"/>
    </source>
</evidence>
<dbReference type="GO" id="GO:0005886">
    <property type="term" value="C:plasma membrane"/>
    <property type="evidence" value="ECO:0007669"/>
    <property type="project" value="TreeGrafter"/>
</dbReference>
<feature type="binding site" evidence="4">
    <location>
        <position position="624"/>
    </location>
    <ligand>
        <name>Zn(2+)</name>
        <dbReference type="ChEBI" id="CHEBI:29105"/>
        <note>catalytic</note>
    </ligand>
</feature>
<dbReference type="EMBL" id="WVUK01000063">
    <property type="protein sequence ID" value="KAF7489834.1"/>
    <property type="molecule type" value="Genomic_DNA"/>
</dbReference>
<evidence type="ECO:0000313" key="11">
    <source>
        <dbReference type="Proteomes" id="UP000070412"/>
    </source>
</evidence>
<feature type="compositionally biased region" description="Basic and acidic residues" evidence="5">
    <location>
        <begin position="1132"/>
        <end position="1144"/>
    </location>
</feature>
<feature type="region of interest" description="Disordered" evidence="5">
    <location>
        <begin position="945"/>
        <end position="1025"/>
    </location>
</feature>
<comment type="catalytic activity">
    <reaction evidence="1">
        <text>Endopeptidase of broad specificity.</text>
        <dbReference type="EC" id="3.4.24.81"/>
    </reaction>
</comment>
<feature type="compositionally biased region" description="Low complexity" evidence="5">
    <location>
        <begin position="1089"/>
        <end position="1100"/>
    </location>
</feature>
<evidence type="ECO:0000256" key="4">
    <source>
        <dbReference type="PROSITE-ProRule" id="PRU00276"/>
    </source>
</evidence>
<dbReference type="Gene3D" id="3.40.390.10">
    <property type="entry name" value="Collagenase (Catalytic Domain)"/>
    <property type="match status" value="1"/>
</dbReference>
<keyword evidence="6" id="KW-1133">Transmembrane helix</keyword>
<keyword evidence="4" id="KW-0479">Metal-binding</keyword>
<reference evidence="9" key="2">
    <citation type="submission" date="2020-01" db="EMBL/GenBank/DDBJ databases">
        <authorList>
            <person name="Korhonen P.K.K."/>
            <person name="Guangxu M.G."/>
            <person name="Wang T.W."/>
            <person name="Stroehlein A.J.S."/>
            <person name="Young N.D."/>
            <person name="Ang C.-S.A."/>
            <person name="Fernando D.W.F."/>
            <person name="Lu H.L."/>
            <person name="Taylor S.T."/>
            <person name="Ehtesham M.E.M."/>
            <person name="Najaraj S.H.N."/>
            <person name="Harsha G.H.G."/>
            <person name="Madugundu A.M."/>
            <person name="Renuse S.R."/>
            <person name="Holt D.H."/>
            <person name="Pandey A.P."/>
            <person name="Papenfuss A.P."/>
            <person name="Gasser R.B.G."/>
            <person name="Fischer K.F."/>
        </authorList>
    </citation>
    <scope>NUCLEOTIDE SEQUENCE</scope>
    <source>
        <strain evidence="9">SSS_KF_BRIS2020</strain>
    </source>
</reference>
<reference evidence="10" key="3">
    <citation type="submission" date="2022-06" db="UniProtKB">
        <authorList>
            <consortium name="EnsemblMetazoa"/>
        </authorList>
    </citation>
    <scope>IDENTIFICATION</scope>
</reference>
<dbReference type="PROSITE" id="PS50215">
    <property type="entry name" value="ADAM_MEPRO"/>
    <property type="match status" value="1"/>
</dbReference>
<feature type="compositionally biased region" description="Low complexity" evidence="5">
    <location>
        <begin position="1007"/>
        <end position="1023"/>
    </location>
</feature>
<comment type="caution">
    <text evidence="4">Lacks conserved residue(s) required for the propagation of feature annotation.</text>
</comment>
<name>A0A834R2S2_SARSC</name>
<dbReference type="EC" id="3.4.24.81" evidence="2"/>
<dbReference type="GO" id="GO:0007219">
    <property type="term" value="P:Notch signaling pathway"/>
    <property type="evidence" value="ECO:0007669"/>
    <property type="project" value="TreeGrafter"/>
</dbReference>
<dbReference type="Proteomes" id="UP000070412">
    <property type="component" value="Unassembled WGS sequence"/>
</dbReference>
<dbReference type="PROSITE" id="PS50214">
    <property type="entry name" value="DISINTEGRIN_2"/>
    <property type="match status" value="1"/>
</dbReference>
<feature type="transmembrane region" description="Helical" evidence="6">
    <location>
        <begin position="918"/>
        <end position="942"/>
    </location>
</feature>
<feature type="compositionally biased region" description="Basic and acidic residues" evidence="5">
    <location>
        <begin position="959"/>
        <end position="969"/>
    </location>
</feature>
<keyword evidence="6" id="KW-0472">Membrane</keyword>
<evidence type="ECO:0000256" key="6">
    <source>
        <dbReference type="SAM" id="Phobius"/>
    </source>
</evidence>
<dbReference type="InterPro" id="IPR036436">
    <property type="entry name" value="Disintegrin_dom_sf"/>
</dbReference>
<dbReference type="InterPro" id="IPR051489">
    <property type="entry name" value="ADAM_Metalloproteinase"/>
</dbReference>
<feature type="active site" evidence="4">
    <location>
        <position position="621"/>
    </location>
</feature>
<dbReference type="InterPro" id="IPR001762">
    <property type="entry name" value="Disintegrin_dom"/>
</dbReference>
<feature type="binding site" evidence="4">
    <location>
        <position position="630"/>
    </location>
    <ligand>
        <name>Zn(2+)</name>
        <dbReference type="ChEBI" id="CHEBI:29105"/>
        <note>catalytic</note>
    </ligand>
</feature>
<keyword evidence="6" id="KW-0812">Transmembrane</keyword>
<keyword evidence="4" id="KW-0862">Zinc</keyword>
<protein>
    <recommendedName>
        <fullName evidence="2">ADAM10 endopeptidase</fullName>
        <ecNumber evidence="2">3.4.24.81</ecNumber>
    </recommendedName>
</protein>
<evidence type="ECO:0000313" key="10">
    <source>
        <dbReference type="EnsemblMetazoa" id="KAF7489834.1"/>
    </source>
</evidence>
<dbReference type="OrthoDB" id="2149267at2759"/>
<dbReference type="GO" id="GO:0006509">
    <property type="term" value="P:membrane protein ectodomain proteolysis"/>
    <property type="evidence" value="ECO:0007669"/>
    <property type="project" value="TreeGrafter"/>
</dbReference>
<accession>A0A834R2S2</accession>
<dbReference type="EnsemblMetazoa" id="SSS_5342s_mrna">
    <property type="protein sequence ID" value="KAF7489834.1"/>
    <property type="gene ID" value="SSS_5342"/>
</dbReference>
<sequence length="1144" mass="129804">MSQTIHADDCERKLFAKRFQMLKRSTAVTLISKIYSSENDKIIIADHDGDDDEDIFVVDDNFQLPTYYHQFNHEINRPIRRYQTIQSNCFILFILIHSLLNNAFIGFALNPLSKHIIHYETLDYDPKPQLRILHRSRRAASFDYDYDHPDLNPLYSIDFEAHGRNLSLRLKRDHRSVFHPNVLIEDGDGRPIQVHLDHLVTGHLLHEPNSLVYGSIRDGIFDGKIYSTIPNEEVLYVERANKYFTYKPIDIYLLDRRKRKSNYNFYDLIKGIQLTKKNSLTSPSLSLPFHSVIYSSKHVRHHHQEEKRSSNDGVCGANPQIRKWMDSIANSAVDDGDKDDNPHHSKDNDLIVREKLFHDDLDHHHSTFELNTIEDSIDNRMNDSFKLRSKRASNNVNNNYGYNYRRLFEAQGRISYSRPPSPHQPSQSSTPYLPSKRACSLYIQTDTFLWDHVKKHETEKSDFKVREEIASLVAQHIKAVNHIYETSVFKNIMGLKFIVQRLRINDSTACDNTKREFNQFCSPNIDVSNFLNLNSQFNHNDFCLAYIFTYRDFSGGTLGLAWVASTSGASGGICEKYKTYTENIGGRQVQTKRSLNTGIITFVNYNSRVPPKVSELTLAHEIGHNFGSPHDFPAECRPGGPLGNYIMYSSATSGERQNNNKFSHCSVNNISTVLHAVFNSEGKENCFQEDEGPFCGNKIVEEGEECDCGYDSRECNENCCYPRNIDHSQINDPYAQPCKRRPGAYCSPSEGPCCTERCTFEGSMKQCREDGECTYKSFCNGQKAHCPLPPARPNKTECNMGTQVCWKGSCTGSICQKYDLEECFLTAKRGAKPDEMCEVACQRRNQPETCRRTSEIEIMKNISGMKLRPGSPCNDFQGYCDVFQRCRPVDAEGPLAKLKNLLFNKKTLISIKQWVTTYWWACNLILFGAVLFMAAFIKCCAVHTPSSNPKRKKALRISDTLRRPADTLRRKSRDRSRGPTSTAHHHHDRAANRPNQNRRNRPSALVSSPQQQSITSPPSNSNQFHQIVNPLNVTSSYPTPTTNPVNQQNTTAFISPTLVVNLPPAKDLSTHQPPHDPPPPYPGLLKANASSAVGPSVSGGPSHGYGEGRGHYNRQNHPNGSVAASKASKSATKKESDSSSKNKR</sequence>
<dbReference type="GO" id="GO:0004222">
    <property type="term" value="F:metalloendopeptidase activity"/>
    <property type="evidence" value="ECO:0007669"/>
    <property type="project" value="InterPro"/>
</dbReference>
<feature type="transmembrane region" description="Helical" evidence="6">
    <location>
        <begin position="89"/>
        <end position="109"/>
    </location>
</feature>
<feature type="region of interest" description="Disordered" evidence="5">
    <location>
        <begin position="1063"/>
        <end position="1144"/>
    </location>
</feature>
<dbReference type="Pfam" id="PF21299">
    <property type="entry name" value="ADAM10_Cys-rich"/>
    <property type="match status" value="1"/>
</dbReference>
<evidence type="ECO:0000259" key="7">
    <source>
        <dbReference type="PROSITE" id="PS50214"/>
    </source>
</evidence>
<feature type="domain" description="Disintegrin" evidence="7">
    <location>
        <begin position="692"/>
        <end position="794"/>
    </location>
</feature>
<dbReference type="SUPFAM" id="SSF57552">
    <property type="entry name" value="Blood coagulation inhibitor (disintegrin)"/>
    <property type="match status" value="1"/>
</dbReference>
<dbReference type="PANTHER" id="PTHR45702">
    <property type="entry name" value="ADAM10/ADAM17 METALLOPEPTIDASE FAMILY MEMBER"/>
    <property type="match status" value="1"/>
</dbReference>
<evidence type="ECO:0000256" key="2">
    <source>
        <dbReference type="ARBA" id="ARBA00012332"/>
    </source>
</evidence>
<dbReference type="InterPro" id="IPR049038">
    <property type="entry name" value="ADAM10_Cys-rich"/>
</dbReference>